<dbReference type="AlphaFoldDB" id="F0SKW3"/>
<keyword evidence="3" id="KW-1185">Reference proteome</keyword>
<dbReference type="HOGENOM" id="CLU_3391152_0_0_0"/>
<evidence type="ECO:0000313" key="2">
    <source>
        <dbReference type="EMBL" id="ADY59816.1"/>
    </source>
</evidence>
<dbReference type="Proteomes" id="UP000006860">
    <property type="component" value="Chromosome"/>
</dbReference>
<organism evidence="2 3">
    <name type="scientific">Rubinisphaera brasiliensis (strain ATCC 49424 / DSM 5305 / JCM 21570 / IAM 15109 / NBRC 103401 / IFAM 1448)</name>
    <name type="common">Planctomyces brasiliensis</name>
    <dbReference type="NCBI Taxonomy" id="756272"/>
    <lineage>
        <taxon>Bacteria</taxon>
        <taxon>Pseudomonadati</taxon>
        <taxon>Planctomycetota</taxon>
        <taxon>Planctomycetia</taxon>
        <taxon>Planctomycetales</taxon>
        <taxon>Planctomycetaceae</taxon>
        <taxon>Rubinisphaera</taxon>
    </lineage>
</organism>
<name>F0SKW3_RUBBR</name>
<evidence type="ECO:0000256" key="1">
    <source>
        <dbReference type="SAM" id="Phobius"/>
    </source>
</evidence>
<evidence type="ECO:0000313" key="3">
    <source>
        <dbReference type="Proteomes" id="UP000006860"/>
    </source>
</evidence>
<dbReference type="KEGG" id="pbs:Plabr_2214"/>
<proteinExistence type="predicted"/>
<feature type="transmembrane region" description="Helical" evidence="1">
    <location>
        <begin position="12"/>
        <end position="31"/>
    </location>
</feature>
<dbReference type="EMBL" id="CP002546">
    <property type="protein sequence ID" value="ADY59816.1"/>
    <property type="molecule type" value="Genomic_DNA"/>
</dbReference>
<dbReference type="STRING" id="756272.Plabr_2214"/>
<sequence>MIVKIDRSNTARLWMLVMVLFAAFLCVDFVMS</sequence>
<gene>
    <name evidence="2" type="ordered locus">Plabr_2214</name>
</gene>
<reference evidence="3" key="1">
    <citation type="submission" date="2011-02" db="EMBL/GenBank/DDBJ databases">
        <title>The complete genome of Planctomyces brasiliensis DSM 5305.</title>
        <authorList>
            <person name="Lucas S."/>
            <person name="Copeland A."/>
            <person name="Lapidus A."/>
            <person name="Bruce D."/>
            <person name="Goodwin L."/>
            <person name="Pitluck S."/>
            <person name="Kyrpides N."/>
            <person name="Mavromatis K."/>
            <person name="Pagani I."/>
            <person name="Ivanova N."/>
            <person name="Ovchinnikova G."/>
            <person name="Lu M."/>
            <person name="Detter J.C."/>
            <person name="Han C."/>
            <person name="Land M."/>
            <person name="Hauser L."/>
            <person name="Markowitz V."/>
            <person name="Cheng J.-F."/>
            <person name="Hugenholtz P."/>
            <person name="Woyke T."/>
            <person name="Wu D."/>
            <person name="Tindall B."/>
            <person name="Pomrenke H.G."/>
            <person name="Brambilla E."/>
            <person name="Klenk H.-P."/>
            <person name="Eisen J.A."/>
        </authorList>
    </citation>
    <scope>NUCLEOTIDE SEQUENCE [LARGE SCALE GENOMIC DNA]</scope>
    <source>
        <strain evidence="3">ATCC 49424 / DSM 5305 / JCM 21570 / IAM 15109 / NBRC 103401 / IFAM 1448</strain>
    </source>
</reference>
<keyword evidence="1" id="KW-0472">Membrane</keyword>
<protein>
    <submittedName>
        <fullName evidence="2">Uncharacterized protein</fullName>
    </submittedName>
</protein>
<keyword evidence="1" id="KW-0812">Transmembrane</keyword>
<accession>F0SKW3</accession>
<keyword evidence="1" id="KW-1133">Transmembrane helix</keyword>